<dbReference type="RefSeq" id="WP_159753641.1">
    <property type="nucleotide sequence ID" value="NZ_WUQX01000001.1"/>
</dbReference>
<dbReference type="Gene3D" id="3.30.70.940">
    <property type="entry name" value="NusG, N-terminal domain"/>
    <property type="match status" value="1"/>
</dbReference>
<dbReference type="InterPro" id="IPR036735">
    <property type="entry name" value="NGN_dom_sf"/>
</dbReference>
<dbReference type="AlphaFoldDB" id="A0A7X3MK32"/>
<dbReference type="Proteomes" id="UP000460412">
    <property type="component" value="Unassembled WGS sequence"/>
</dbReference>
<comment type="caution">
    <text evidence="1">The sequence shown here is derived from an EMBL/GenBank/DDBJ whole genome shotgun (WGS) entry which is preliminary data.</text>
</comment>
<accession>A0A7X3MK32</accession>
<keyword evidence="2" id="KW-1185">Reference proteome</keyword>
<sequence>MTICREKLSPKAYGKIFVLTYDRLRRYEGAWHLERQLMFPGHIFLESENEEFLSEELGKYSDTVEYQKHLIPMSQEKEMFLKRLCKEEFHLRMSKGIICKGNTQITEGPLKGLENRICRIDRHKRLAKIEMIRKPDEVRPYGKKVGIEGKSLSDVCYVTAGLEITEKIV</sequence>
<protein>
    <submittedName>
        <fullName evidence="1">Transcription termination factor NusG</fullName>
    </submittedName>
</protein>
<organism evidence="1 2">
    <name type="scientific">Sporofaciens musculi</name>
    <dbReference type="NCBI Taxonomy" id="2681861"/>
    <lineage>
        <taxon>Bacteria</taxon>
        <taxon>Bacillati</taxon>
        <taxon>Bacillota</taxon>
        <taxon>Clostridia</taxon>
        <taxon>Lachnospirales</taxon>
        <taxon>Lachnospiraceae</taxon>
        <taxon>Sporofaciens</taxon>
    </lineage>
</organism>
<dbReference type="EMBL" id="WUQX01000001">
    <property type="protein sequence ID" value="MXP77884.1"/>
    <property type="molecule type" value="Genomic_DNA"/>
</dbReference>
<proteinExistence type="predicted"/>
<evidence type="ECO:0000313" key="2">
    <source>
        <dbReference type="Proteomes" id="UP000460412"/>
    </source>
</evidence>
<gene>
    <name evidence="1" type="ORF">GN277_21780</name>
</gene>
<dbReference type="GO" id="GO:0006354">
    <property type="term" value="P:DNA-templated transcription elongation"/>
    <property type="evidence" value="ECO:0007669"/>
    <property type="project" value="InterPro"/>
</dbReference>
<name>A0A7X3MK32_9FIRM</name>
<evidence type="ECO:0000313" key="1">
    <source>
        <dbReference type="EMBL" id="MXP77884.1"/>
    </source>
</evidence>
<reference evidence="1 2" key="1">
    <citation type="submission" date="2019-12" db="EMBL/GenBank/DDBJ databases">
        <title>Sporaefaciens musculi gen. nov., sp. nov., a novel bacterium isolated from the caecum of an obese mouse.</title>
        <authorList>
            <person name="Rasmussen T.S."/>
            <person name="Streidl T."/>
            <person name="Hitch T.C.A."/>
            <person name="Wortmann E."/>
            <person name="Deptula P."/>
            <person name="Hansen M."/>
            <person name="Nielsen D.S."/>
            <person name="Clavel T."/>
            <person name="Vogensen F.K."/>
        </authorList>
    </citation>
    <scope>NUCLEOTIDE SEQUENCE [LARGE SCALE GENOMIC DNA]</scope>
    <source>
        <strain evidence="1 2">WCA-9-b2</strain>
    </source>
</reference>